<dbReference type="GO" id="GO:0009003">
    <property type="term" value="F:signal peptidase activity"/>
    <property type="evidence" value="ECO:0007669"/>
    <property type="project" value="UniProtKB-EC"/>
</dbReference>
<dbReference type="AlphaFoldDB" id="A0A4D7AF47"/>
<evidence type="ECO:0000256" key="2">
    <source>
        <dbReference type="ARBA" id="ARBA00004401"/>
    </source>
</evidence>
<reference evidence="10" key="1">
    <citation type="submission" date="2018-12" db="EMBL/GenBank/DDBJ databases">
        <title>Dusodibacter welbiota gen. nov., sp. nov., isolated from human faeces and emended description of the Oscillibacter genus.</title>
        <authorList>
            <person name="Le Roy T."/>
            <person name="Van der Smissen P."/>
            <person name="Delzenne N."/>
            <person name="Muccioli G."/>
            <person name="Collet J.F."/>
            <person name="Cani P.D."/>
        </authorList>
    </citation>
    <scope>NUCLEOTIDE SEQUENCE [LARGE SCALE GENOMIC DNA]</scope>
    <source>
        <strain evidence="10">J115</strain>
    </source>
</reference>
<dbReference type="NCBIfam" id="TIGR02227">
    <property type="entry name" value="sigpep_I_bact"/>
    <property type="match status" value="1"/>
</dbReference>
<evidence type="ECO:0000313" key="9">
    <source>
        <dbReference type="EMBL" id="QCI57994.1"/>
    </source>
</evidence>
<feature type="domain" description="Peptidase S26" evidence="8">
    <location>
        <begin position="18"/>
        <end position="177"/>
    </location>
</feature>
<dbReference type="Pfam" id="PF10502">
    <property type="entry name" value="Peptidase_S26"/>
    <property type="match status" value="1"/>
</dbReference>
<dbReference type="InterPro" id="IPR019533">
    <property type="entry name" value="Peptidase_S26"/>
</dbReference>
<evidence type="ECO:0000313" key="10">
    <source>
        <dbReference type="Proteomes" id="UP000298642"/>
    </source>
</evidence>
<keyword evidence="7" id="KW-0812">Transmembrane</keyword>
<dbReference type="PANTHER" id="PTHR43390:SF1">
    <property type="entry name" value="CHLOROPLAST PROCESSING PEPTIDASE"/>
    <property type="match status" value="1"/>
</dbReference>
<evidence type="ECO:0000256" key="3">
    <source>
        <dbReference type="ARBA" id="ARBA00009370"/>
    </source>
</evidence>
<dbReference type="SUPFAM" id="SSF51306">
    <property type="entry name" value="LexA/Signal peptidase"/>
    <property type="match status" value="1"/>
</dbReference>
<evidence type="ECO:0000256" key="4">
    <source>
        <dbReference type="ARBA" id="ARBA00013208"/>
    </source>
</evidence>
<dbReference type="GO" id="GO:0005886">
    <property type="term" value="C:plasma membrane"/>
    <property type="evidence" value="ECO:0007669"/>
    <property type="project" value="UniProtKB-SubCell"/>
</dbReference>
<accession>A0A4D7AF47</accession>
<sequence>MRGGKRLNRDALSLRGLYEWVQVLVCAVTATVLLFTFAARVVLVSGPSMRETLQHQDCLLVMNAHLCGGFEAGDIVIIRKESFKDGEPIVKRVIATEGQTVDIDFTAGAVYVDGQLLEEDYIRQPTYLEEGLEFPVTVPEGCVFVMGDNRNDSDDSRDPELGPVDTRQILGRAVFLLFPGVTADTDKRDFGRIGPLT</sequence>
<protein>
    <recommendedName>
        <fullName evidence="4 7">Signal peptidase I</fullName>
        <ecNumber evidence="4 7">3.4.21.89</ecNumber>
    </recommendedName>
</protein>
<keyword evidence="5 7" id="KW-0378">Hydrolase</keyword>
<dbReference type="PROSITE" id="PS00761">
    <property type="entry name" value="SPASE_I_3"/>
    <property type="match status" value="1"/>
</dbReference>
<keyword evidence="7" id="KW-0472">Membrane</keyword>
<dbReference type="InterPro" id="IPR036286">
    <property type="entry name" value="LexA/Signal_pep-like_sf"/>
</dbReference>
<proteinExistence type="inferred from homology"/>
<dbReference type="InterPro" id="IPR000223">
    <property type="entry name" value="Pept_S26A_signal_pept_1"/>
</dbReference>
<dbReference type="PANTHER" id="PTHR43390">
    <property type="entry name" value="SIGNAL PEPTIDASE I"/>
    <property type="match status" value="1"/>
</dbReference>
<dbReference type="GeneID" id="89522868"/>
<organism evidence="9 10">
    <name type="scientific">Dysosmobacter welbionis</name>
    <dbReference type="NCBI Taxonomy" id="2093857"/>
    <lineage>
        <taxon>Bacteria</taxon>
        <taxon>Bacillati</taxon>
        <taxon>Bacillota</taxon>
        <taxon>Clostridia</taxon>
        <taxon>Eubacteriales</taxon>
        <taxon>Oscillospiraceae</taxon>
        <taxon>Dysosmobacter</taxon>
    </lineage>
</organism>
<keyword evidence="10" id="KW-1185">Reference proteome</keyword>
<comment type="catalytic activity">
    <reaction evidence="1 7">
        <text>Cleavage of hydrophobic, N-terminal signal or leader sequences from secreted and periplasmic proteins.</text>
        <dbReference type="EC" id="3.4.21.89"/>
    </reaction>
</comment>
<dbReference type="KEGG" id="obj:EIO64_01140"/>
<evidence type="ECO:0000256" key="1">
    <source>
        <dbReference type="ARBA" id="ARBA00000677"/>
    </source>
</evidence>
<comment type="similarity">
    <text evidence="3 7">Belongs to the peptidase S26 family.</text>
</comment>
<dbReference type="InterPro" id="IPR019758">
    <property type="entry name" value="Pept_S26A_signal_pept_1_CS"/>
</dbReference>
<dbReference type="Gene3D" id="2.10.109.10">
    <property type="entry name" value="Umud Fragment, subunit A"/>
    <property type="match status" value="1"/>
</dbReference>
<feature type="active site" evidence="6">
    <location>
        <position position="48"/>
    </location>
</feature>
<dbReference type="RefSeq" id="WP_021751255.1">
    <property type="nucleotide sequence ID" value="NZ_CAUWCU010000006.1"/>
</dbReference>
<evidence type="ECO:0000256" key="6">
    <source>
        <dbReference type="PIRSR" id="PIRSR600223-1"/>
    </source>
</evidence>
<name>A0A4D7AF47_9FIRM</name>
<dbReference type="EMBL" id="CP034413">
    <property type="protein sequence ID" value="QCI57994.1"/>
    <property type="molecule type" value="Genomic_DNA"/>
</dbReference>
<dbReference type="PRINTS" id="PR00727">
    <property type="entry name" value="LEADERPTASE"/>
</dbReference>
<keyword evidence="7" id="KW-0645">Protease</keyword>
<dbReference type="GO" id="GO:0006465">
    <property type="term" value="P:signal peptide processing"/>
    <property type="evidence" value="ECO:0007669"/>
    <property type="project" value="InterPro"/>
</dbReference>
<evidence type="ECO:0000259" key="8">
    <source>
        <dbReference type="Pfam" id="PF10502"/>
    </source>
</evidence>
<evidence type="ECO:0000256" key="5">
    <source>
        <dbReference type="ARBA" id="ARBA00022801"/>
    </source>
</evidence>
<dbReference type="CDD" id="cd06530">
    <property type="entry name" value="S26_SPase_I"/>
    <property type="match status" value="1"/>
</dbReference>
<comment type="subcellular location">
    <subcellularLocation>
        <location evidence="2">Cell membrane</location>
        <topology evidence="2">Single-pass type II membrane protein</topology>
    </subcellularLocation>
    <subcellularLocation>
        <location evidence="7">Membrane</location>
        <topology evidence="7">Single-pass type II membrane protein</topology>
    </subcellularLocation>
</comment>
<dbReference type="EC" id="3.4.21.89" evidence="4 7"/>
<gene>
    <name evidence="9" type="primary">lepB</name>
    <name evidence="9" type="ORF">EIO64_01140</name>
</gene>
<dbReference type="Proteomes" id="UP000298642">
    <property type="component" value="Chromosome"/>
</dbReference>
<dbReference type="GO" id="GO:0004252">
    <property type="term" value="F:serine-type endopeptidase activity"/>
    <property type="evidence" value="ECO:0007669"/>
    <property type="project" value="InterPro"/>
</dbReference>
<evidence type="ECO:0000256" key="7">
    <source>
        <dbReference type="RuleBase" id="RU362042"/>
    </source>
</evidence>
<feature type="active site" evidence="6">
    <location>
        <position position="91"/>
    </location>
</feature>
<feature type="transmembrane region" description="Helical" evidence="7">
    <location>
        <begin position="20"/>
        <end position="43"/>
    </location>
</feature>
<keyword evidence="7" id="KW-1133">Transmembrane helix</keyword>